<feature type="compositionally biased region" description="Acidic residues" evidence="1">
    <location>
        <begin position="16"/>
        <end position="27"/>
    </location>
</feature>
<organism evidence="2 3">
    <name type="scientific">Pomacea canaliculata</name>
    <name type="common">Golden apple snail</name>
    <dbReference type="NCBI Taxonomy" id="400727"/>
    <lineage>
        <taxon>Eukaryota</taxon>
        <taxon>Metazoa</taxon>
        <taxon>Spiralia</taxon>
        <taxon>Lophotrochozoa</taxon>
        <taxon>Mollusca</taxon>
        <taxon>Gastropoda</taxon>
        <taxon>Caenogastropoda</taxon>
        <taxon>Architaenioglossa</taxon>
        <taxon>Ampullarioidea</taxon>
        <taxon>Ampullariidae</taxon>
        <taxon>Pomacea</taxon>
    </lineage>
</organism>
<dbReference type="EMBL" id="PZQS01000005">
    <property type="protein sequence ID" value="PVD29458.1"/>
    <property type="molecule type" value="Genomic_DNA"/>
</dbReference>
<sequence>MEEADKDTGVVLIPSGEEEPKDDEEPLLDTISADHDDPEMRKRQYPTIYQEIAFSCSMILDINTHNRVQLAKEGGNGELLRARVPYDQL</sequence>
<keyword evidence="3" id="KW-1185">Reference proteome</keyword>
<proteinExistence type="predicted"/>
<feature type="region of interest" description="Disordered" evidence="1">
    <location>
        <begin position="1"/>
        <end position="38"/>
    </location>
</feature>
<gene>
    <name evidence="2" type="ORF">C0Q70_08709</name>
</gene>
<accession>A0A2T7P7Q8</accession>
<name>A0A2T7P7Q8_POMCA</name>
<evidence type="ECO:0000313" key="3">
    <source>
        <dbReference type="Proteomes" id="UP000245119"/>
    </source>
</evidence>
<evidence type="ECO:0000313" key="2">
    <source>
        <dbReference type="EMBL" id="PVD29458.1"/>
    </source>
</evidence>
<dbReference type="Proteomes" id="UP000245119">
    <property type="component" value="Linkage Group LG5"/>
</dbReference>
<dbReference type="AlphaFoldDB" id="A0A2T7P7Q8"/>
<protein>
    <submittedName>
        <fullName evidence="2">Uncharacterized protein</fullName>
    </submittedName>
</protein>
<comment type="caution">
    <text evidence="2">The sequence shown here is derived from an EMBL/GenBank/DDBJ whole genome shotgun (WGS) entry which is preliminary data.</text>
</comment>
<evidence type="ECO:0000256" key="1">
    <source>
        <dbReference type="SAM" id="MobiDB-lite"/>
    </source>
</evidence>
<reference evidence="2 3" key="1">
    <citation type="submission" date="2018-04" db="EMBL/GenBank/DDBJ databases">
        <title>The genome of golden apple snail Pomacea canaliculata provides insight into stress tolerance and invasive adaptation.</title>
        <authorList>
            <person name="Liu C."/>
            <person name="Liu B."/>
            <person name="Ren Y."/>
            <person name="Zhang Y."/>
            <person name="Wang H."/>
            <person name="Li S."/>
            <person name="Jiang F."/>
            <person name="Yin L."/>
            <person name="Zhang G."/>
            <person name="Qian W."/>
            <person name="Fan W."/>
        </authorList>
    </citation>
    <scope>NUCLEOTIDE SEQUENCE [LARGE SCALE GENOMIC DNA]</scope>
    <source>
        <strain evidence="2">SZHN2017</strain>
        <tissue evidence="2">Muscle</tissue>
    </source>
</reference>